<dbReference type="OrthoDB" id="547114at2759"/>
<evidence type="ECO:0000256" key="1">
    <source>
        <dbReference type="SAM" id="MobiDB-lite"/>
    </source>
</evidence>
<dbReference type="SUPFAM" id="SSF52266">
    <property type="entry name" value="SGNH hydrolase"/>
    <property type="match status" value="1"/>
</dbReference>
<evidence type="ECO:0000256" key="2">
    <source>
        <dbReference type="SAM" id="Phobius"/>
    </source>
</evidence>
<keyword evidence="2" id="KW-1133">Transmembrane helix</keyword>
<evidence type="ECO:0000313" key="4">
    <source>
        <dbReference type="Proteomes" id="UP000232323"/>
    </source>
</evidence>
<gene>
    <name evidence="3" type="ORF">CEUSTIGMA_g12649.t1</name>
</gene>
<protein>
    <submittedName>
        <fullName evidence="3">Uncharacterized protein</fullName>
    </submittedName>
</protein>
<keyword evidence="2" id="KW-0812">Transmembrane</keyword>
<keyword evidence="2" id="KW-0472">Membrane</keyword>
<organism evidence="3 4">
    <name type="scientific">Chlamydomonas eustigma</name>
    <dbReference type="NCBI Taxonomy" id="1157962"/>
    <lineage>
        <taxon>Eukaryota</taxon>
        <taxon>Viridiplantae</taxon>
        <taxon>Chlorophyta</taxon>
        <taxon>core chlorophytes</taxon>
        <taxon>Chlorophyceae</taxon>
        <taxon>CS clade</taxon>
        <taxon>Chlamydomonadales</taxon>
        <taxon>Chlamydomonadaceae</taxon>
        <taxon>Chlamydomonas</taxon>
    </lineage>
</organism>
<feature type="transmembrane region" description="Helical" evidence="2">
    <location>
        <begin position="45"/>
        <end position="70"/>
    </location>
</feature>
<comment type="caution">
    <text evidence="3">The sequence shown here is derived from an EMBL/GenBank/DDBJ whole genome shotgun (WGS) entry which is preliminary data.</text>
</comment>
<proteinExistence type="predicted"/>
<dbReference type="Proteomes" id="UP000232323">
    <property type="component" value="Unassembled WGS sequence"/>
</dbReference>
<feature type="region of interest" description="Disordered" evidence="1">
    <location>
        <begin position="195"/>
        <end position="229"/>
    </location>
</feature>
<reference evidence="3 4" key="1">
    <citation type="submission" date="2017-08" db="EMBL/GenBank/DDBJ databases">
        <title>Acidophilic green algal genome provides insights into adaptation to an acidic environment.</title>
        <authorList>
            <person name="Hirooka S."/>
            <person name="Hirose Y."/>
            <person name="Kanesaki Y."/>
            <person name="Higuchi S."/>
            <person name="Fujiwara T."/>
            <person name="Onuma R."/>
            <person name="Era A."/>
            <person name="Ohbayashi R."/>
            <person name="Uzuka A."/>
            <person name="Nozaki H."/>
            <person name="Yoshikawa H."/>
            <person name="Miyagishima S.Y."/>
        </authorList>
    </citation>
    <scope>NUCLEOTIDE SEQUENCE [LARGE SCALE GENOMIC DNA]</scope>
    <source>
        <strain evidence="3 4">NIES-2499</strain>
    </source>
</reference>
<evidence type="ECO:0000313" key="3">
    <source>
        <dbReference type="EMBL" id="GAX85229.1"/>
    </source>
</evidence>
<name>A0A250XQJ6_9CHLO</name>
<dbReference type="EMBL" id="BEGY01000157">
    <property type="protein sequence ID" value="GAX85229.1"/>
    <property type="molecule type" value="Genomic_DNA"/>
</dbReference>
<dbReference type="AlphaFoldDB" id="A0A250XQJ6"/>
<accession>A0A250XQJ6</accession>
<keyword evidence="4" id="KW-1185">Reference proteome</keyword>
<sequence length="451" mass="49275">MQSTHVLALPVNISKIHESELSNSAKVNDSLEISASSLRWLRSNAIAACCVFLPVSLIVLSVLGICHLFFAASGGPNPVLIEKSQWCSFGSLPGTWTPSSSLPGSKWHIFNENCRLQNLLSNYSSSPANRTGVKEQRNLYGWPASSDYSRVASDATPAAKIVFIGDSVDRHILTYLCTHVGGRVQAAVVKTVMEDGSDPCESTPDGSEPAAQHTHRRKRNVSTTSINSAAPLSTNGSWPGCIINTCSSPSGQLHLLGTYIPGVHPTGPYHKGRRLGYKQRIDQAATVWKTYSSGPPDIVMVSSLLWDVARLYAHEPQQVAGEQLALAVIESWIQNYTEAVSYAKKVFPEAGLYAQRTTMQPRYDTSSGIMEKTYLGKAVFVRQLNAAGRHAAGTLGLEILDFEAIANRFQEGQRYLQDLIHPGLEVGLEMANMLLNYVEQLKEEARRGHSH</sequence>